<dbReference type="EMBL" id="BLXT01001295">
    <property type="protein sequence ID" value="GFN84307.1"/>
    <property type="molecule type" value="Genomic_DNA"/>
</dbReference>
<reference evidence="1 2" key="1">
    <citation type="journal article" date="2021" name="Elife">
        <title>Chloroplast acquisition without the gene transfer in kleptoplastic sea slugs, Plakobranchus ocellatus.</title>
        <authorList>
            <person name="Maeda T."/>
            <person name="Takahashi S."/>
            <person name="Yoshida T."/>
            <person name="Shimamura S."/>
            <person name="Takaki Y."/>
            <person name="Nagai Y."/>
            <person name="Toyoda A."/>
            <person name="Suzuki Y."/>
            <person name="Arimoto A."/>
            <person name="Ishii H."/>
            <person name="Satoh N."/>
            <person name="Nishiyama T."/>
            <person name="Hasebe M."/>
            <person name="Maruyama T."/>
            <person name="Minagawa J."/>
            <person name="Obokata J."/>
            <person name="Shigenobu S."/>
        </authorList>
    </citation>
    <scope>NUCLEOTIDE SEQUENCE [LARGE SCALE GENOMIC DNA]</scope>
</reference>
<dbReference type="Gene3D" id="3.30.420.10">
    <property type="entry name" value="Ribonuclease H-like superfamily/Ribonuclease H"/>
    <property type="match status" value="1"/>
</dbReference>
<comment type="caution">
    <text evidence="1">The sequence shown here is derived from an EMBL/GenBank/DDBJ whole genome shotgun (WGS) entry which is preliminary data.</text>
</comment>
<accession>A0AAV3YPW5</accession>
<dbReference type="AlphaFoldDB" id="A0AAV3YPW5"/>
<evidence type="ECO:0000313" key="1">
    <source>
        <dbReference type="EMBL" id="GFN84307.1"/>
    </source>
</evidence>
<dbReference type="InterPro" id="IPR036397">
    <property type="entry name" value="RNaseH_sf"/>
</dbReference>
<organism evidence="1 2">
    <name type="scientific">Plakobranchus ocellatus</name>
    <dbReference type="NCBI Taxonomy" id="259542"/>
    <lineage>
        <taxon>Eukaryota</taxon>
        <taxon>Metazoa</taxon>
        <taxon>Spiralia</taxon>
        <taxon>Lophotrochozoa</taxon>
        <taxon>Mollusca</taxon>
        <taxon>Gastropoda</taxon>
        <taxon>Heterobranchia</taxon>
        <taxon>Euthyneura</taxon>
        <taxon>Panpulmonata</taxon>
        <taxon>Sacoglossa</taxon>
        <taxon>Placobranchoidea</taxon>
        <taxon>Plakobranchidae</taxon>
        <taxon>Plakobranchus</taxon>
    </lineage>
</organism>
<evidence type="ECO:0000313" key="2">
    <source>
        <dbReference type="Proteomes" id="UP000735302"/>
    </source>
</evidence>
<name>A0AAV3YPW5_9GAST</name>
<protein>
    <submittedName>
        <fullName evidence="1">Transposable element tcb1 transposase</fullName>
    </submittedName>
</protein>
<gene>
    <name evidence="1" type="ORF">PoB_001081300</name>
</gene>
<proteinExistence type="predicted"/>
<sequence>MRGLKTSVYMKALSQPKLWADDGVGWNHNRLKNSPVHIPAARNGTNYVTTILQLHVAPFMLNHPGYILQQDNDPAHRARETQAYLAGEQIGVIHPWPAVSPDINPTMFGTFSAVTTQDQIFNTVNSYEA</sequence>
<dbReference type="GO" id="GO:0003676">
    <property type="term" value="F:nucleic acid binding"/>
    <property type="evidence" value="ECO:0007669"/>
    <property type="project" value="InterPro"/>
</dbReference>
<dbReference type="Proteomes" id="UP000735302">
    <property type="component" value="Unassembled WGS sequence"/>
</dbReference>
<keyword evidence="2" id="KW-1185">Reference proteome</keyword>